<accession>A0A418WAR5</accession>
<protein>
    <submittedName>
        <fullName evidence="3">SH3 domain-containing protein</fullName>
    </submittedName>
</protein>
<dbReference type="EMBL" id="QYUK01000011">
    <property type="protein sequence ID" value="RJF87079.1"/>
    <property type="molecule type" value="Genomic_DNA"/>
</dbReference>
<name>A0A418WAR5_9PROT</name>
<dbReference type="Proteomes" id="UP000284605">
    <property type="component" value="Unassembled WGS sequence"/>
</dbReference>
<evidence type="ECO:0000259" key="2">
    <source>
        <dbReference type="Pfam" id="PF08239"/>
    </source>
</evidence>
<dbReference type="AlphaFoldDB" id="A0A418WAR5"/>
<dbReference type="Pfam" id="PF08239">
    <property type="entry name" value="SH3_3"/>
    <property type="match status" value="1"/>
</dbReference>
<keyword evidence="4" id="KW-1185">Reference proteome</keyword>
<comment type="caution">
    <text evidence="3">The sequence shown here is derived from an EMBL/GenBank/DDBJ whole genome shotgun (WGS) entry which is preliminary data.</text>
</comment>
<dbReference type="RefSeq" id="WP_119777723.1">
    <property type="nucleotide sequence ID" value="NZ_QYUK01000011.1"/>
</dbReference>
<organism evidence="3 4">
    <name type="scientific">Oleomonas cavernae</name>
    <dbReference type="NCBI Taxonomy" id="2320859"/>
    <lineage>
        <taxon>Bacteria</taxon>
        <taxon>Pseudomonadati</taxon>
        <taxon>Pseudomonadota</taxon>
        <taxon>Alphaproteobacteria</taxon>
        <taxon>Acetobacterales</taxon>
        <taxon>Acetobacteraceae</taxon>
        <taxon>Oleomonas</taxon>
    </lineage>
</organism>
<evidence type="ECO:0000256" key="1">
    <source>
        <dbReference type="SAM" id="SignalP"/>
    </source>
</evidence>
<feature type="chain" id="PRO_5019050558" evidence="1">
    <location>
        <begin position="28"/>
        <end position="372"/>
    </location>
</feature>
<dbReference type="OrthoDB" id="7258832at2"/>
<dbReference type="Gene3D" id="2.30.30.40">
    <property type="entry name" value="SH3 Domains"/>
    <property type="match status" value="1"/>
</dbReference>
<keyword evidence="1" id="KW-0732">Signal</keyword>
<evidence type="ECO:0000313" key="3">
    <source>
        <dbReference type="EMBL" id="RJF87079.1"/>
    </source>
</evidence>
<dbReference type="InterPro" id="IPR003646">
    <property type="entry name" value="SH3-like_bac-type"/>
</dbReference>
<gene>
    <name evidence="3" type="ORF">D3874_08620</name>
</gene>
<proteinExistence type="predicted"/>
<evidence type="ECO:0000313" key="4">
    <source>
        <dbReference type="Proteomes" id="UP000284605"/>
    </source>
</evidence>
<feature type="domain" description="SH3b" evidence="2">
    <location>
        <begin position="239"/>
        <end position="292"/>
    </location>
</feature>
<feature type="signal peptide" evidence="1">
    <location>
        <begin position="1"/>
        <end position="27"/>
    </location>
</feature>
<reference evidence="3 4" key="1">
    <citation type="submission" date="2018-09" db="EMBL/GenBank/DDBJ databases">
        <authorList>
            <person name="Zhu H."/>
        </authorList>
    </citation>
    <scope>NUCLEOTIDE SEQUENCE [LARGE SCALE GENOMIC DNA]</scope>
    <source>
        <strain evidence="3 4">K1W22B-8</strain>
    </source>
</reference>
<sequence>MLATAAQKKRRLPALLAVSLLLGPSLAACVPDSSAPGGQIAANDPCSSQRGQLTAIGDYFNQAMIEGAIGGAVLGGLTGLLIGGDAQSAAIGAGVGAVAGAAAGYYTAKAEANTDRTVLVQGVYKDLATENSQIDRTTSAFRAVRACRTAEAQRIRADYKAGRINADQARAKLADVKTKFEWEVSYAESVSTKMEERGSEYTYAATEISSFDPRARAPAPVTSSYQVTGPIRQLVASKSTRVRELPSTSSRQIGGLKAGEVVEAREVTGVSGGWMRVRLADGTPGFVSASLLVTQDKYRGDTQAVASRAEPVAAAPPAQSASGVVQLAETNAIKQRALADDAAESRTMLSSTTFELEQPITMDPALITRPAA</sequence>